<dbReference type="InterPro" id="IPR052159">
    <property type="entry name" value="Competence_DNA_uptake"/>
</dbReference>
<gene>
    <name evidence="2" type="ORF">SAMN00017405_1293</name>
</gene>
<dbReference type="PANTHER" id="PTHR30619:SF7">
    <property type="entry name" value="BETA-LACTAMASE DOMAIN PROTEIN"/>
    <property type="match status" value="1"/>
</dbReference>
<dbReference type="AlphaFoldDB" id="A0A1W1VA05"/>
<evidence type="ECO:0000313" key="3">
    <source>
        <dbReference type="Proteomes" id="UP000192731"/>
    </source>
</evidence>
<feature type="domain" description="Metallo-beta-lactamase" evidence="1">
    <location>
        <begin position="46"/>
        <end position="239"/>
    </location>
</feature>
<evidence type="ECO:0000259" key="1">
    <source>
        <dbReference type="SMART" id="SM00849"/>
    </source>
</evidence>
<dbReference type="Pfam" id="PF00753">
    <property type="entry name" value="Lactamase_B"/>
    <property type="match status" value="1"/>
</dbReference>
<dbReference type="STRING" id="656914.SAMN00017405_1293"/>
<protein>
    <submittedName>
        <fullName evidence="2">Competence protein ComEC</fullName>
    </submittedName>
</protein>
<organism evidence="2 3">
    <name type="scientific">Desulfonispora thiosulfatigenes DSM 11270</name>
    <dbReference type="NCBI Taxonomy" id="656914"/>
    <lineage>
        <taxon>Bacteria</taxon>
        <taxon>Bacillati</taxon>
        <taxon>Bacillota</taxon>
        <taxon>Clostridia</taxon>
        <taxon>Eubacteriales</taxon>
        <taxon>Peptococcaceae</taxon>
        <taxon>Desulfonispora</taxon>
    </lineage>
</organism>
<keyword evidence="3" id="KW-1185">Reference proteome</keyword>
<dbReference type="SUPFAM" id="SSF56281">
    <property type="entry name" value="Metallo-hydrolase/oxidoreductase"/>
    <property type="match status" value="1"/>
</dbReference>
<sequence>MGININMKRLFLIILFLVSTLFIGCVQLGGNNESSKFKVHFIDVGQADCILVQDGNSSMLIDAGNNGDADLVVDYIKRQKIDKLNYVIGTHPHEDHIGGLDAVIYNFPIDNLYMPKVSHTTKTFKDVIKAVKDKGLKVKTPLPGTNLNLNTAKVTILAPNSSSYEELNNYSIVVKVEYGDSSFLFTGDAEEISENEMVLNEYNLSADVLKVGHHGSHSSTTPEFLNKVNPKHAVIMVGKDNKYGHPHQESLDKLMDKNIKVYRTDVNGTIVATSDGKDISFGSN</sequence>
<dbReference type="Proteomes" id="UP000192731">
    <property type="component" value="Unassembled WGS sequence"/>
</dbReference>
<dbReference type="InterPro" id="IPR001279">
    <property type="entry name" value="Metallo-B-lactamas"/>
</dbReference>
<dbReference type="PANTHER" id="PTHR30619">
    <property type="entry name" value="DNA INTERNALIZATION/COMPETENCE PROTEIN COMEC/REC2"/>
    <property type="match status" value="1"/>
</dbReference>
<dbReference type="SMART" id="SM00849">
    <property type="entry name" value="Lactamase_B"/>
    <property type="match status" value="1"/>
</dbReference>
<name>A0A1W1VA05_DESTI</name>
<evidence type="ECO:0000313" key="2">
    <source>
        <dbReference type="EMBL" id="SMB90297.1"/>
    </source>
</evidence>
<dbReference type="Gene3D" id="3.60.15.10">
    <property type="entry name" value="Ribonuclease Z/Hydroxyacylglutathione hydrolase-like"/>
    <property type="match status" value="1"/>
</dbReference>
<proteinExistence type="predicted"/>
<dbReference type="CDD" id="cd07731">
    <property type="entry name" value="ComA-like_MBL-fold"/>
    <property type="match status" value="1"/>
</dbReference>
<reference evidence="2 3" key="1">
    <citation type="submission" date="2017-04" db="EMBL/GenBank/DDBJ databases">
        <authorList>
            <person name="Afonso C.L."/>
            <person name="Miller P.J."/>
            <person name="Scott M.A."/>
            <person name="Spackman E."/>
            <person name="Goraichik I."/>
            <person name="Dimitrov K.M."/>
            <person name="Suarez D.L."/>
            <person name="Swayne D.E."/>
        </authorList>
    </citation>
    <scope>NUCLEOTIDE SEQUENCE [LARGE SCALE GENOMIC DNA]</scope>
    <source>
        <strain evidence="2 3">DSM 11270</strain>
    </source>
</reference>
<dbReference type="EMBL" id="FWWT01000017">
    <property type="protein sequence ID" value="SMB90297.1"/>
    <property type="molecule type" value="Genomic_DNA"/>
</dbReference>
<dbReference type="RefSeq" id="WP_242941949.1">
    <property type="nucleotide sequence ID" value="NZ_FWWT01000017.1"/>
</dbReference>
<dbReference type="InterPro" id="IPR036866">
    <property type="entry name" value="RibonucZ/Hydroxyglut_hydro"/>
</dbReference>
<accession>A0A1W1VA05</accession>
<dbReference type="InterPro" id="IPR035681">
    <property type="entry name" value="ComA-like_MBL"/>
</dbReference>